<evidence type="ECO:0000256" key="2">
    <source>
        <dbReference type="ARBA" id="ARBA00008375"/>
    </source>
</evidence>
<proteinExistence type="inferred from homology"/>
<evidence type="ECO:0000259" key="15">
    <source>
        <dbReference type="PROSITE" id="PS51554"/>
    </source>
</evidence>
<comment type="caution">
    <text evidence="16">The sequence shown here is derived from an EMBL/GenBank/DDBJ whole genome shotgun (WGS) entry which is preliminary data.</text>
</comment>
<dbReference type="EC" id="2.3.1.54" evidence="12"/>
<dbReference type="EMBL" id="BSDY01000007">
    <property type="protein sequence ID" value="GLI56278.1"/>
    <property type="molecule type" value="Genomic_DNA"/>
</dbReference>
<comment type="subcellular location">
    <subcellularLocation>
        <location evidence="1 12">Cytoplasm</location>
    </subcellularLocation>
</comment>
<keyword evidence="4 12" id="KW-0808">Transferase</keyword>
<comment type="pathway">
    <text evidence="12">Fermentation; pyruvate fermentation; formate from pyruvate: step 1/1.</text>
</comment>
<keyword evidence="17" id="KW-1185">Reference proteome</keyword>
<dbReference type="PROSITE" id="PS51554">
    <property type="entry name" value="PFL"/>
    <property type="match status" value="1"/>
</dbReference>
<dbReference type="Gene3D" id="3.20.70.20">
    <property type="match status" value="1"/>
</dbReference>
<dbReference type="GO" id="GO:0005829">
    <property type="term" value="C:cytosol"/>
    <property type="evidence" value="ECO:0007669"/>
    <property type="project" value="TreeGrafter"/>
</dbReference>
<dbReference type="Pfam" id="PF02901">
    <property type="entry name" value="PFL-like"/>
    <property type="match status" value="1"/>
</dbReference>
<evidence type="ECO:0000256" key="7">
    <source>
        <dbReference type="ARBA" id="ARBA00023315"/>
    </source>
</evidence>
<feature type="region of interest" description="Disordered" evidence="13">
    <location>
        <begin position="607"/>
        <end position="629"/>
    </location>
</feature>
<evidence type="ECO:0000259" key="14">
    <source>
        <dbReference type="PROSITE" id="PS51149"/>
    </source>
</evidence>
<dbReference type="NCBIfam" id="TIGR01255">
    <property type="entry name" value="pyr_form_ly_1"/>
    <property type="match status" value="1"/>
</dbReference>
<dbReference type="PIRSF" id="PIRSF000379">
    <property type="entry name" value="For_Ac_trans_1"/>
    <property type="match status" value="1"/>
</dbReference>
<dbReference type="PROSITE" id="PS00850">
    <property type="entry name" value="GLY_RADICAL_1"/>
    <property type="match status" value="1"/>
</dbReference>
<dbReference type="InterPro" id="IPR001150">
    <property type="entry name" value="Gly_radical"/>
</dbReference>
<dbReference type="GO" id="GO:0006006">
    <property type="term" value="P:glucose metabolic process"/>
    <property type="evidence" value="ECO:0007669"/>
    <property type="project" value="UniProtKB-UniRule"/>
</dbReference>
<dbReference type="RefSeq" id="WP_281835322.1">
    <property type="nucleotide sequence ID" value="NZ_BSDY01000007.1"/>
</dbReference>
<evidence type="ECO:0000256" key="10">
    <source>
        <dbReference type="PIRSR" id="PIRSR000379-2"/>
    </source>
</evidence>
<dbReference type="CDD" id="cd01678">
    <property type="entry name" value="PFL1"/>
    <property type="match status" value="1"/>
</dbReference>
<evidence type="ECO:0000256" key="13">
    <source>
        <dbReference type="SAM" id="MobiDB-lite"/>
    </source>
</evidence>
<sequence>MKGFEVWNEFIGGRWQEEIHVRDFIQRNYTPYYGDESFLAGATERTRELFEKLEDLRRVELERKGVVDIDTHTVSSLLTYGAGYLDKEREIIVGLQTDSPLKRGVNPFGGIKMTRRAVEAYGYELDDRIEDYFAYKTTHNDGVFRVYNQAMKTARSTGIITGLPDAYGRGRIIGDYRRVALYGVDRLIEDKKRDRSLYGMKRMNEENIRLMEEIYKQIDFLEKLKKMAEIYGCDISMPAKDAREAVQWLYFAYLGAIKEQNGAAMSLGRVSTFLDIYFQRDIQRGALDEGGAQEIIDDFVLKLRMVRQLRTPEYNELFAGDPNWITEVIGGVGVDGRSMVTKTSYRVLNTLYTLAPAPEPNLTVLWSENLPVEFKRFCAKVSMDTDSIQYENDDLMRPRYGDDYGIACCVSAMKIGEQMQYFGARCNMPKILLMALNGGRDEISGVQIGPEMESVGDTPLDYDKVVERLAIYREWLCELYVNTMNVIHFMHDKYAYEKTQMALHNTEVERFMAFGMAGLSVVADSLSAIKYAKVTPVKDERGIIIDFKVEGSFPKFGNNDDRVDTIASQITEDFIADLRKHETYRDSIHTLSILTITSNVVYGKKTGATPDGRRRGEPFAPGANPMHNREERGALASLSSVTKIPYDACRDGISCTFSIPPKTLGKTEEERKIILESILDGYFIQNGHHLNVNVLDREKLEDAMAHPENYPNLTIRVSGYAVNFNSLSREQQREVISRTFHSNI</sequence>
<feature type="active site" description="Cysteine radical intermediate" evidence="9">
    <location>
        <position position="409"/>
    </location>
</feature>
<dbReference type="InterPro" id="IPR004184">
    <property type="entry name" value="PFL_dom"/>
</dbReference>
<dbReference type="SUPFAM" id="SSF51998">
    <property type="entry name" value="PFL-like glycyl radical enzymes"/>
    <property type="match status" value="1"/>
</dbReference>
<dbReference type="PANTHER" id="PTHR30191:SF0">
    <property type="entry name" value="FORMATE ACETYLTRANSFERASE 1"/>
    <property type="match status" value="1"/>
</dbReference>
<evidence type="ECO:0000256" key="3">
    <source>
        <dbReference type="ARBA" id="ARBA00022490"/>
    </source>
</evidence>
<evidence type="ECO:0000256" key="5">
    <source>
        <dbReference type="ARBA" id="ARBA00022818"/>
    </source>
</evidence>
<keyword evidence="5 10" id="KW-0556">Organic radical</keyword>
<evidence type="ECO:0000256" key="1">
    <source>
        <dbReference type="ARBA" id="ARBA00004496"/>
    </source>
</evidence>
<keyword evidence="3 12" id="KW-0963">Cytoplasm</keyword>
<dbReference type="Proteomes" id="UP001144471">
    <property type="component" value="Unassembled WGS sequence"/>
</dbReference>
<organism evidence="16 17">
    <name type="scientific">Propionigenium maris DSM 9537</name>
    <dbReference type="NCBI Taxonomy" id="1123000"/>
    <lineage>
        <taxon>Bacteria</taxon>
        <taxon>Fusobacteriati</taxon>
        <taxon>Fusobacteriota</taxon>
        <taxon>Fusobacteriia</taxon>
        <taxon>Fusobacteriales</taxon>
        <taxon>Fusobacteriaceae</taxon>
        <taxon>Propionigenium</taxon>
    </lineage>
</organism>
<dbReference type="Pfam" id="PF01228">
    <property type="entry name" value="Gly_radical"/>
    <property type="match status" value="1"/>
</dbReference>
<feature type="modified residue" description="Glycine radical" evidence="10 11">
    <location>
        <position position="719"/>
    </location>
</feature>
<gene>
    <name evidence="16" type="primary">plfB</name>
    <name evidence="16" type="ORF">PM10SUCC1_17920</name>
</gene>
<comment type="similarity">
    <text evidence="2 12">Belongs to the glycyl radical enzyme (GRE) family. PFL subfamily.</text>
</comment>
<keyword evidence="12" id="KW-0313">Glucose metabolism</keyword>
<reference evidence="16" key="1">
    <citation type="submission" date="2022-12" db="EMBL/GenBank/DDBJ databases">
        <title>Reference genome sequencing for broad-spectrum identification of bacterial and archaeal isolates by mass spectrometry.</title>
        <authorList>
            <person name="Sekiguchi Y."/>
            <person name="Tourlousse D.M."/>
        </authorList>
    </citation>
    <scope>NUCLEOTIDE SEQUENCE</scope>
    <source>
        <strain evidence="16">10succ1</strain>
    </source>
</reference>
<evidence type="ECO:0000256" key="8">
    <source>
        <dbReference type="ARBA" id="ARBA00049029"/>
    </source>
</evidence>
<keyword evidence="7 12" id="KW-0012">Acyltransferase</keyword>
<dbReference type="InterPro" id="IPR005949">
    <property type="entry name" value="Form_AcTrfase"/>
</dbReference>
<dbReference type="InterPro" id="IPR050244">
    <property type="entry name" value="Auton_GlycylRad_Cofactor"/>
</dbReference>
<feature type="domain" description="PFL" evidence="15">
    <location>
        <begin position="1"/>
        <end position="614"/>
    </location>
</feature>
<name>A0A9W6GKZ6_9FUSO</name>
<accession>A0A9W6GKZ6</accession>
<comment type="catalytic activity">
    <reaction evidence="8 12">
        <text>formate + acetyl-CoA = pyruvate + CoA</text>
        <dbReference type="Rhea" id="RHEA:11844"/>
        <dbReference type="ChEBI" id="CHEBI:15361"/>
        <dbReference type="ChEBI" id="CHEBI:15740"/>
        <dbReference type="ChEBI" id="CHEBI:57287"/>
        <dbReference type="ChEBI" id="CHEBI:57288"/>
        <dbReference type="EC" id="2.3.1.54"/>
    </reaction>
</comment>
<feature type="domain" description="Glycine radical" evidence="14">
    <location>
        <begin position="621"/>
        <end position="744"/>
    </location>
</feature>
<dbReference type="AlphaFoldDB" id="A0A9W6GKZ6"/>
<dbReference type="GO" id="GO:0008861">
    <property type="term" value="F:formate C-acetyltransferase activity"/>
    <property type="evidence" value="ECO:0007669"/>
    <property type="project" value="UniProtKB-UniRule"/>
</dbReference>
<evidence type="ECO:0000256" key="12">
    <source>
        <dbReference type="RuleBase" id="RU368075"/>
    </source>
</evidence>
<evidence type="ECO:0000256" key="4">
    <source>
        <dbReference type="ARBA" id="ARBA00022679"/>
    </source>
</evidence>
<keyword evidence="6 12" id="KW-0119">Carbohydrate metabolism</keyword>
<dbReference type="PANTHER" id="PTHR30191">
    <property type="entry name" value="FORMATE ACETYLTRANSFERASE"/>
    <property type="match status" value="1"/>
</dbReference>
<comment type="subunit">
    <text evidence="12">Homodimer.</text>
</comment>
<dbReference type="PROSITE" id="PS51149">
    <property type="entry name" value="GLY_RADICAL_2"/>
    <property type="match status" value="1"/>
</dbReference>
<dbReference type="InterPro" id="IPR019777">
    <property type="entry name" value="Form_AcTrfase_GR_CS"/>
</dbReference>
<feature type="active site" description="S-acetylcysteine intermediate" evidence="9">
    <location>
        <position position="408"/>
    </location>
</feature>
<evidence type="ECO:0000313" key="17">
    <source>
        <dbReference type="Proteomes" id="UP001144471"/>
    </source>
</evidence>
<protein>
    <recommendedName>
        <fullName evidence="12">Formate acetyltransferase</fullName>
        <ecNumber evidence="12">2.3.1.54</ecNumber>
    </recommendedName>
    <alternativeName>
        <fullName evidence="12">Pyruvate formate-lyase</fullName>
    </alternativeName>
</protein>
<evidence type="ECO:0000256" key="6">
    <source>
        <dbReference type="ARBA" id="ARBA00023277"/>
    </source>
</evidence>
<evidence type="ECO:0000256" key="9">
    <source>
        <dbReference type="PIRSR" id="PIRSR000379-1"/>
    </source>
</evidence>
<evidence type="ECO:0000256" key="11">
    <source>
        <dbReference type="PROSITE-ProRule" id="PRU00493"/>
    </source>
</evidence>
<evidence type="ECO:0000313" key="16">
    <source>
        <dbReference type="EMBL" id="GLI56278.1"/>
    </source>
</evidence>